<evidence type="ECO:0000259" key="5">
    <source>
        <dbReference type="Pfam" id="PF24827"/>
    </source>
</evidence>
<evidence type="ECO:0000256" key="3">
    <source>
        <dbReference type="ARBA" id="ARBA00022801"/>
    </source>
</evidence>
<keyword evidence="3" id="KW-0378">Hydrolase</keyword>
<dbReference type="Gene3D" id="3.40.630.10">
    <property type="entry name" value="Zn peptidases"/>
    <property type="match status" value="1"/>
</dbReference>
<dbReference type="InterPro" id="IPR053138">
    <property type="entry name" value="N-alpha-Ac-DABA_deacetylase"/>
</dbReference>
<reference evidence="7" key="1">
    <citation type="journal article" date="2013" name="BMC Microbiol.">
        <title>Taxonomy and evolution of bacteriochlorophyll a-containing members of the OM60/NOR5 clade of marine gammaproteobacteria: description of Luminiphilus syltensis gen. nov., sp. nov., reclassification of Haliea rubra as Pseudohaliea rubra gen. nov., comb. nov., and emendation of Chromatocurvus halotolerans.</title>
        <authorList>
            <person name="Spring S."/>
            <person name="Riedel T."/>
            <person name="Sproer C."/>
            <person name="Yan S."/>
            <person name="Harder J."/>
            <person name="Fuchs B.M."/>
        </authorList>
    </citation>
    <scope>NUCLEOTIDE SEQUENCE [LARGE SCALE GENOMIC DNA]</scope>
    <source>
        <strain evidence="7">NOR51-B</strain>
    </source>
</reference>
<evidence type="ECO:0000313" key="6">
    <source>
        <dbReference type="EMBL" id="EED36088.1"/>
    </source>
</evidence>
<evidence type="ECO:0000256" key="1">
    <source>
        <dbReference type="ARBA" id="ARBA00001947"/>
    </source>
</evidence>
<evidence type="ECO:0000313" key="7">
    <source>
        <dbReference type="Proteomes" id="UP000004699"/>
    </source>
</evidence>
<dbReference type="OrthoDB" id="9782876at2"/>
<dbReference type="Pfam" id="PF24827">
    <property type="entry name" value="AstE_AspA_cat"/>
    <property type="match status" value="1"/>
</dbReference>
<dbReference type="EMBL" id="DS999411">
    <property type="protein sequence ID" value="EED36088.1"/>
    <property type="molecule type" value="Genomic_DNA"/>
</dbReference>
<dbReference type="HOGENOM" id="CLU_035605_1_0_6"/>
<dbReference type="GO" id="GO:0046872">
    <property type="term" value="F:metal ion binding"/>
    <property type="evidence" value="ECO:0007669"/>
    <property type="project" value="UniProtKB-KW"/>
</dbReference>
<dbReference type="SUPFAM" id="SSF53187">
    <property type="entry name" value="Zn-dependent exopeptidases"/>
    <property type="match status" value="1"/>
</dbReference>
<keyword evidence="2" id="KW-0479">Metal-binding</keyword>
<comment type="cofactor">
    <cofactor evidence="1">
        <name>Zn(2+)</name>
        <dbReference type="ChEBI" id="CHEBI:29105"/>
    </cofactor>
</comment>
<dbReference type="PANTHER" id="PTHR37326:SF1">
    <property type="entry name" value="BLL3975 PROTEIN"/>
    <property type="match status" value="1"/>
</dbReference>
<evidence type="ECO:0000256" key="4">
    <source>
        <dbReference type="ARBA" id="ARBA00022833"/>
    </source>
</evidence>
<dbReference type="AlphaFoldDB" id="B8KY55"/>
<dbReference type="PANTHER" id="PTHR37326">
    <property type="entry name" value="BLL3975 PROTEIN"/>
    <property type="match status" value="1"/>
</dbReference>
<proteinExistence type="predicted"/>
<protein>
    <submittedName>
        <fullName evidence="6">Succinylglutamatedesuccinylase/aspartoacylase</fullName>
    </submittedName>
</protein>
<evidence type="ECO:0000256" key="2">
    <source>
        <dbReference type="ARBA" id="ARBA00022723"/>
    </source>
</evidence>
<keyword evidence="4" id="KW-0862">Zinc</keyword>
<dbReference type="Proteomes" id="UP000004699">
    <property type="component" value="Unassembled WGS sequence"/>
</dbReference>
<accession>B8KY55</accession>
<gene>
    <name evidence="6" type="ORF">NOR51B_2036</name>
</gene>
<dbReference type="InterPro" id="IPR055438">
    <property type="entry name" value="AstE_AspA_cat"/>
</dbReference>
<dbReference type="STRING" id="565045.NOR51B_2036"/>
<dbReference type="CDD" id="cd06252">
    <property type="entry name" value="M14_ASTE_ASPA-like"/>
    <property type="match status" value="1"/>
</dbReference>
<name>B8KY55_9GAMM</name>
<sequence>MTFSPIWTDIDWDHRGRQDSFLCMEHADIGLDIIQIPISVLNNGSGPTVLLLGGVHGDEYEGPVALTRLLAEIDLERLSGRLIVMPAVNLPAVLAGTRSSPLDGGNLNRSFSPTATDSPTVRIARYLSDVIFPLCDYCFDSHTAGSCANHYPAAYVSLTGDRAKDMAALDTLEYINSPLSWGQPVLDGPFSEWVAVEHGVTYFGSEMGGCSHLQSNMLWHSERAIYRLLDHIKVLPLDEQWSGTLESRWITGTQGGMIYAPNNGVLLAMHEPGNNVRSGDLAGLIYTPEIPSQAPLELHYPKDGILTATATTGRVKRGSLTHWIMDESSKEALLASAS</sequence>
<dbReference type="GO" id="GO:0016788">
    <property type="term" value="F:hydrolase activity, acting on ester bonds"/>
    <property type="evidence" value="ECO:0007669"/>
    <property type="project" value="InterPro"/>
</dbReference>
<organism evidence="6 7">
    <name type="scientific">Luminiphilus syltensis NOR5-1B</name>
    <dbReference type="NCBI Taxonomy" id="565045"/>
    <lineage>
        <taxon>Bacteria</taxon>
        <taxon>Pseudomonadati</taxon>
        <taxon>Pseudomonadota</taxon>
        <taxon>Gammaproteobacteria</taxon>
        <taxon>Cellvibrionales</taxon>
        <taxon>Halieaceae</taxon>
        <taxon>Luminiphilus</taxon>
    </lineage>
</organism>
<feature type="domain" description="Succinylglutamate desuccinylase/Aspartoacylase catalytic" evidence="5">
    <location>
        <begin position="46"/>
        <end position="232"/>
    </location>
</feature>
<dbReference type="eggNOG" id="COG3608">
    <property type="taxonomic scope" value="Bacteria"/>
</dbReference>
<keyword evidence="7" id="KW-1185">Reference proteome</keyword>